<keyword evidence="2" id="KW-1185">Reference proteome</keyword>
<evidence type="ECO:0000313" key="1">
    <source>
        <dbReference type="EMBL" id="MEU5707913.1"/>
    </source>
</evidence>
<dbReference type="Proteomes" id="UP001551011">
    <property type="component" value="Unassembled WGS sequence"/>
</dbReference>
<protein>
    <submittedName>
        <fullName evidence="1">Uncharacterized protein</fullName>
    </submittedName>
</protein>
<gene>
    <name evidence="1" type="ORF">AB0H04_13720</name>
</gene>
<name>A0ABV3A7J6_9ACTN</name>
<comment type="caution">
    <text evidence="1">The sequence shown here is derived from an EMBL/GenBank/DDBJ whole genome shotgun (WGS) entry which is preliminary data.</text>
</comment>
<proteinExistence type="predicted"/>
<dbReference type="EMBL" id="JBFAEG010000008">
    <property type="protein sequence ID" value="MEU5707913.1"/>
    <property type="molecule type" value="Genomic_DNA"/>
</dbReference>
<accession>A0ABV3A7J6</accession>
<dbReference type="RefSeq" id="WP_359256245.1">
    <property type="nucleotide sequence ID" value="NZ_JBFAEG010000008.1"/>
</dbReference>
<sequence>MTPILNPGSGPVSDATEEQAATNMAAFVDELRTSYGVNVVSFVRAATSDYGNGRWAFELLTDDERRIEVQMPGAPLKQVREEWTRLYVNGSSWYWDFALRQCRPNYEEWA</sequence>
<reference evidence="1 2" key="1">
    <citation type="submission" date="2024-06" db="EMBL/GenBank/DDBJ databases">
        <title>The Natural Products Discovery Center: Release of the First 8490 Sequenced Strains for Exploring Actinobacteria Biosynthetic Diversity.</title>
        <authorList>
            <person name="Kalkreuter E."/>
            <person name="Kautsar S.A."/>
            <person name="Yang D."/>
            <person name="Bader C.D."/>
            <person name="Teijaro C.N."/>
            <person name="Fluegel L."/>
            <person name="Davis C.M."/>
            <person name="Simpson J.R."/>
            <person name="Lauterbach L."/>
            <person name="Steele A.D."/>
            <person name="Gui C."/>
            <person name="Meng S."/>
            <person name="Li G."/>
            <person name="Viehrig K."/>
            <person name="Ye F."/>
            <person name="Su P."/>
            <person name="Kiefer A.F."/>
            <person name="Nichols A."/>
            <person name="Cepeda A.J."/>
            <person name="Yan W."/>
            <person name="Fan B."/>
            <person name="Jiang Y."/>
            <person name="Adhikari A."/>
            <person name="Zheng C.-J."/>
            <person name="Schuster L."/>
            <person name="Cowan T.M."/>
            <person name="Smanski M.J."/>
            <person name="Chevrette M.G."/>
            <person name="De Carvalho L.P.S."/>
            <person name="Shen B."/>
        </authorList>
    </citation>
    <scope>NUCLEOTIDE SEQUENCE [LARGE SCALE GENOMIC DNA]</scope>
    <source>
        <strain evidence="1 2">NPDC020594</strain>
    </source>
</reference>
<organism evidence="1 2">
    <name type="scientific">Streptomyces flaveolus</name>
    <dbReference type="NCBI Taxonomy" id="67297"/>
    <lineage>
        <taxon>Bacteria</taxon>
        <taxon>Bacillati</taxon>
        <taxon>Actinomycetota</taxon>
        <taxon>Actinomycetes</taxon>
        <taxon>Kitasatosporales</taxon>
        <taxon>Streptomycetaceae</taxon>
        <taxon>Streptomyces</taxon>
    </lineage>
</organism>
<evidence type="ECO:0000313" key="2">
    <source>
        <dbReference type="Proteomes" id="UP001551011"/>
    </source>
</evidence>